<proteinExistence type="predicted"/>
<sequence>MSTSPPLRITATLSHLISLLINSYLTTLIPPLLSLHTKLYTQLNDILWSLLHTSPPPRWFTANFVTYGRTCLLAPTIYLWRSSAPTSLASLLVLLVDFGDFLDGVLARYWNAALPPSPLPKPPLPVPTPVRIHRSKNWGAYIDAVLDKAYLVPLWLISLTLVPPTLSWPSSIFSHLILTSLILTESYSAFVRTRSFYTSTGVPPLPLVTLSSPPPTSSRSVTVSNASSIFSSSSIKADALGKCKQTLQMSGTSLLIWGCGGGPTWTAGIATLAMAAPMAMESVGRKTRRIRIGIAVEGGIEEGPE</sequence>
<dbReference type="Proteomes" id="UP001165082">
    <property type="component" value="Unassembled WGS sequence"/>
</dbReference>
<protein>
    <submittedName>
        <fullName evidence="1">Uncharacterized protein</fullName>
    </submittedName>
</protein>
<accession>A0A9W6ZH88</accession>
<reference evidence="1" key="1">
    <citation type="submission" date="2022-07" db="EMBL/GenBank/DDBJ databases">
        <title>Genome analysis of Parmales, a sister group of diatoms, reveals the evolutionary specialization of diatoms from phago-mixotrophs to photoautotrophs.</title>
        <authorList>
            <person name="Ban H."/>
            <person name="Sato S."/>
            <person name="Yoshikawa S."/>
            <person name="Kazumasa Y."/>
            <person name="Nakamura Y."/>
            <person name="Ichinomiya M."/>
            <person name="Saitoh K."/>
            <person name="Sato N."/>
            <person name="Blanc-Mathieu R."/>
            <person name="Endo H."/>
            <person name="Kuwata A."/>
            <person name="Ogata H."/>
        </authorList>
    </citation>
    <scope>NUCLEOTIDE SEQUENCE</scope>
</reference>
<evidence type="ECO:0000313" key="2">
    <source>
        <dbReference type="Proteomes" id="UP001165082"/>
    </source>
</evidence>
<dbReference type="InterPro" id="IPR043130">
    <property type="entry name" value="CDP-OH_PTrfase_TM_dom"/>
</dbReference>
<comment type="caution">
    <text evidence="1">The sequence shown here is derived from an EMBL/GenBank/DDBJ whole genome shotgun (WGS) entry which is preliminary data.</text>
</comment>
<name>A0A9W6ZH88_9STRA</name>
<dbReference type="AlphaFoldDB" id="A0A9W6ZH88"/>
<keyword evidence="2" id="KW-1185">Reference proteome</keyword>
<organism evidence="1 2">
    <name type="scientific">Triparma retinervis</name>
    <dbReference type="NCBI Taxonomy" id="2557542"/>
    <lineage>
        <taxon>Eukaryota</taxon>
        <taxon>Sar</taxon>
        <taxon>Stramenopiles</taxon>
        <taxon>Ochrophyta</taxon>
        <taxon>Bolidophyceae</taxon>
        <taxon>Parmales</taxon>
        <taxon>Triparmaceae</taxon>
        <taxon>Triparma</taxon>
    </lineage>
</organism>
<dbReference type="Gene3D" id="1.20.120.1760">
    <property type="match status" value="1"/>
</dbReference>
<gene>
    <name evidence="1" type="ORF">TrRE_jg7851</name>
</gene>
<dbReference type="OrthoDB" id="40021at2759"/>
<feature type="non-terminal residue" evidence="1">
    <location>
        <position position="305"/>
    </location>
</feature>
<dbReference type="EMBL" id="BRXZ01000730">
    <property type="protein sequence ID" value="GMH52216.1"/>
    <property type="molecule type" value="Genomic_DNA"/>
</dbReference>
<evidence type="ECO:0000313" key="1">
    <source>
        <dbReference type="EMBL" id="GMH52216.1"/>
    </source>
</evidence>